<dbReference type="Pfam" id="PF00753">
    <property type="entry name" value="Lactamase_B"/>
    <property type="match status" value="1"/>
</dbReference>
<accession>A0ABD5NY82</accession>
<dbReference type="SUPFAM" id="SSF56281">
    <property type="entry name" value="Metallo-hydrolase/oxidoreductase"/>
    <property type="match status" value="1"/>
</dbReference>
<dbReference type="PANTHER" id="PTHR42951">
    <property type="entry name" value="METALLO-BETA-LACTAMASE DOMAIN-CONTAINING"/>
    <property type="match status" value="1"/>
</dbReference>
<dbReference type="GeneID" id="71852238"/>
<dbReference type="InterPro" id="IPR036866">
    <property type="entry name" value="RibonucZ/Hydroxyglut_hydro"/>
</dbReference>
<dbReference type="CDD" id="cd07721">
    <property type="entry name" value="yflN-like_MBL-fold"/>
    <property type="match status" value="1"/>
</dbReference>
<feature type="domain" description="Metallo-beta-lactamase" evidence="1">
    <location>
        <begin position="28"/>
        <end position="234"/>
    </location>
</feature>
<proteinExistence type="predicted"/>
<dbReference type="AlphaFoldDB" id="A0ABD5NY82"/>
<dbReference type="EMBL" id="JBHSDJ010000021">
    <property type="protein sequence ID" value="MFC4246927.1"/>
    <property type="molecule type" value="Genomic_DNA"/>
</dbReference>
<comment type="caution">
    <text evidence="2">The sequence shown here is derived from an EMBL/GenBank/DDBJ whole genome shotgun (WGS) entry which is preliminary data.</text>
</comment>
<dbReference type="SMART" id="SM00849">
    <property type="entry name" value="Lactamase_B"/>
    <property type="match status" value="1"/>
</dbReference>
<sequence length="250" mass="27278">MSTSTADDRPESTDREVADGVYRFGTRRINWYVLEADDGLTVVDAGLPAHWPQLGDWLAENGYEFDDVAALVLTHADADHVGFASDLVDRNVPVYCHPDDLPLLRGQPQGAPGWFYRNLWRPGFFVYAVEMIRDGVTAVEPLADAEPLADGDVLPVPGEPRVIFAPGHTRGSCALYVENRDVLFCGDVLATRNIFTGREGDPQLLGSADEDHDEARASLTRLEGLGSVTLLPGHGNPWRGEIDAALSLAR</sequence>
<reference evidence="2 3" key="1">
    <citation type="journal article" date="2014" name="Int. J. Syst. Evol. Microbiol.">
        <title>Complete genome sequence of Corynebacterium casei LMG S-19264T (=DSM 44701T), isolated from a smear-ripened cheese.</title>
        <authorList>
            <consortium name="US DOE Joint Genome Institute (JGI-PGF)"/>
            <person name="Walter F."/>
            <person name="Albersmeier A."/>
            <person name="Kalinowski J."/>
            <person name="Ruckert C."/>
        </authorList>
    </citation>
    <scope>NUCLEOTIDE SEQUENCE [LARGE SCALE GENOMIC DNA]</scope>
    <source>
        <strain evidence="2 3">IBRC-M 10912</strain>
    </source>
</reference>
<evidence type="ECO:0000313" key="2">
    <source>
        <dbReference type="EMBL" id="MFC4246927.1"/>
    </source>
</evidence>
<dbReference type="InterPro" id="IPR050855">
    <property type="entry name" value="NDM-1-like"/>
</dbReference>
<dbReference type="Proteomes" id="UP001595821">
    <property type="component" value="Unassembled WGS sequence"/>
</dbReference>
<protein>
    <submittedName>
        <fullName evidence="2">MBL fold metallo-hydrolase</fullName>
    </submittedName>
</protein>
<gene>
    <name evidence="2" type="ORF">ACFOZ7_07935</name>
</gene>
<organism evidence="2 3">
    <name type="scientific">Natribaculum luteum</name>
    <dbReference type="NCBI Taxonomy" id="1586232"/>
    <lineage>
        <taxon>Archaea</taxon>
        <taxon>Methanobacteriati</taxon>
        <taxon>Methanobacteriota</taxon>
        <taxon>Stenosarchaea group</taxon>
        <taxon>Halobacteria</taxon>
        <taxon>Halobacteriales</taxon>
        <taxon>Natrialbaceae</taxon>
        <taxon>Natribaculum</taxon>
    </lineage>
</organism>
<dbReference type="Gene3D" id="3.60.15.10">
    <property type="entry name" value="Ribonuclease Z/Hydroxyacylglutathione hydrolase-like"/>
    <property type="match status" value="1"/>
</dbReference>
<name>A0ABD5NY82_9EURY</name>
<dbReference type="InterPro" id="IPR001279">
    <property type="entry name" value="Metallo-B-lactamas"/>
</dbReference>
<dbReference type="RefSeq" id="WP_246971180.1">
    <property type="nucleotide sequence ID" value="NZ_CP095397.1"/>
</dbReference>
<evidence type="ECO:0000313" key="3">
    <source>
        <dbReference type="Proteomes" id="UP001595821"/>
    </source>
</evidence>
<evidence type="ECO:0000259" key="1">
    <source>
        <dbReference type="SMART" id="SM00849"/>
    </source>
</evidence>